<evidence type="ECO:0000256" key="2">
    <source>
        <dbReference type="ARBA" id="ARBA00004120"/>
    </source>
</evidence>
<dbReference type="Pfam" id="PF10595">
    <property type="entry name" value="FAM161A_B"/>
    <property type="match status" value="1"/>
</dbReference>
<reference evidence="14" key="1">
    <citation type="submission" date="2025-08" db="UniProtKB">
        <authorList>
            <consortium name="Ensembl"/>
        </authorList>
    </citation>
    <scope>IDENTIFICATION</scope>
</reference>
<dbReference type="InterPro" id="IPR051655">
    <property type="entry name" value="FAM161"/>
</dbReference>
<keyword evidence="4" id="KW-0963">Cytoplasm</keyword>
<dbReference type="PANTHER" id="PTHR21501:SF3">
    <property type="entry name" value="PROTEIN FAM161A"/>
    <property type="match status" value="1"/>
</dbReference>
<evidence type="ECO:0000256" key="5">
    <source>
        <dbReference type="ARBA" id="ARBA00022794"/>
    </source>
</evidence>
<organism evidence="14 15">
    <name type="scientific">Paramormyrops kingsleyae</name>
    <dbReference type="NCBI Taxonomy" id="1676925"/>
    <lineage>
        <taxon>Eukaryota</taxon>
        <taxon>Metazoa</taxon>
        <taxon>Chordata</taxon>
        <taxon>Craniata</taxon>
        <taxon>Vertebrata</taxon>
        <taxon>Euteleostomi</taxon>
        <taxon>Actinopterygii</taxon>
        <taxon>Neopterygii</taxon>
        <taxon>Teleostei</taxon>
        <taxon>Osteoglossocephala</taxon>
        <taxon>Osteoglossomorpha</taxon>
        <taxon>Osteoglossiformes</taxon>
        <taxon>Mormyridae</taxon>
        <taxon>Paramormyrops</taxon>
    </lineage>
</organism>
<evidence type="ECO:0000256" key="12">
    <source>
        <dbReference type="SAM" id="Coils"/>
    </source>
</evidence>
<keyword evidence="15" id="KW-1185">Reference proteome</keyword>
<evidence type="ECO:0000256" key="9">
    <source>
        <dbReference type="ARBA" id="ARBA00023273"/>
    </source>
</evidence>
<sequence>MDNLHGTNVIVTSCLRPPVKPKSKAPLALYERDRGDPRAMGRTDTRCYEKELVFDSESDDGGGGAEDHTHCPLTLKDCGISRDHFDLQEFCLSNEEYYRKLEELKQAHLQTMAELEGMYRHKLDIKDAPPVDDIVPHRLQWTKPCSVPVKLHNASSAQDFDHYGSSGMSDTSEDSYVKIEPEMNVVISPKEKIKNMWQDFIIGELTPHARSPSCSPLRIQPMSQNPGVLKDRTEGKKKRIGQEQHPDGQRPQITVPKPFRMTLREAEKKQRIVRSRLEVELENAMLRKQLEELTECQKKFHASPVPTHVYLPLYEEICERNKERRSLSRQQRTTSQKPFSFLERECRKREQKVQLPKEEKKAFRVKPVPRKVYDSTVSERLKEDQLYRAIKMQMRAQELLHSASMPRSMLARRSSNRRRNMEGKTEGTIQADPNFRPKINSEVPDFDASYQRFRKRLQDKRNVKLLTVCEPFHLRTAQIPSRRDRIQAAMEAELESSRVTRRPYSTQAQTVGSSLHSSFSSSLELLPPKITDAAKKRQEAVRRALEQRRKAEEEEERWREKQRQRERKLQKVISRRALANDPHTALSQICPTKLKQFRGLLIFPPYFGSYRCPVCLEQDAGPPAQERVRGRDEGNPGAGRGKASAAGAGDAEERQAGCREAFR</sequence>
<evidence type="ECO:0000256" key="8">
    <source>
        <dbReference type="ARBA" id="ARBA00023212"/>
    </source>
</evidence>
<evidence type="ECO:0000256" key="4">
    <source>
        <dbReference type="ARBA" id="ARBA00022490"/>
    </source>
</evidence>
<keyword evidence="6 12" id="KW-0175">Coiled coil</keyword>
<evidence type="ECO:0000256" key="11">
    <source>
        <dbReference type="ARBA" id="ARBA00039949"/>
    </source>
</evidence>
<evidence type="ECO:0000313" key="14">
    <source>
        <dbReference type="Ensembl" id="ENSPKIP00000021139.1"/>
    </source>
</evidence>
<feature type="region of interest" description="Disordered" evidence="13">
    <location>
        <begin position="409"/>
        <end position="441"/>
    </location>
</feature>
<dbReference type="InterPro" id="IPR019579">
    <property type="entry name" value="FAM161A/B"/>
</dbReference>
<evidence type="ECO:0000313" key="15">
    <source>
        <dbReference type="Proteomes" id="UP000261540"/>
    </source>
</evidence>
<reference evidence="14" key="2">
    <citation type="submission" date="2025-09" db="UniProtKB">
        <authorList>
            <consortium name="Ensembl"/>
        </authorList>
    </citation>
    <scope>IDENTIFICATION</scope>
</reference>
<dbReference type="AlphaFoldDB" id="A0A3B3RRM0"/>
<evidence type="ECO:0000256" key="1">
    <source>
        <dbReference type="ARBA" id="ARBA00004114"/>
    </source>
</evidence>
<feature type="region of interest" description="Disordered" evidence="13">
    <location>
        <begin position="621"/>
        <end position="663"/>
    </location>
</feature>
<name>A0A3B3RRM0_9TELE</name>
<feature type="coiled-coil region" evidence="12">
    <location>
        <begin position="87"/>
        <end position="118"/>
    </location>
</feature>
<comment type="similarity">
    <text evidence="3">Belongs to the FAM161 family.</text>
</comment>
<evidence type="ECO:0000256" key="7">
    <source>
        <dbReference type="ARBA" id="ARBA00023069"/>
    </source>
</evidence>
<keyword evidence="7" id="KW-0969">Cilium</keyword>
<keyword evidence="5" id="KW-0970">Cilium biogenesis/degradation</keyword>
<proteinExistence type="inferred from homology"/>
<evidence type="ECO:0000256" key="3">
    <source>
        <dbReference type="ARBA" id="ARBA00006663"/>
    </source>
</evidence>
<feature type="coiled-coil region" evidence="12">
    <location>
        <begin position="534"/>
        <end position="571"/>
    </location>
</feature>
<dbReference type="GO" id="GO:0005814">
    <property type="term" value="C:centriole"/>
    <property type="evidence" value="ECO:0007669"/>
    <property type="project" value="UniProtKB-SubCell"/>
</dbReference>
<feature type="compositionally biased region" description="Basic and acidic residues" evidence="13">
    <location>
        <begin position="651"/>
        <end position="663"/>
    </location>
</feature>
<protein>
    <recommendedName>
        <fullName evidence="11">Protein FAM161A</fullName>
    </recommendedName>
</protein>
<dbReference type="GO" id="GO:0005929">
    <property type="term" value="C:cilium"/>
    <property type="evidence" value="ECO:0007669"/>
    <property type="project" value="TreeGrafter"/>
</dbReference>
<dbReference type="GeneTree" id="ENSGT00940000157824"/>
<dbReference type="Ensembl" id="ENSPKIT00000001768.1">
    <property type="protein sequence ID" value="ENSPKIP00000021139.1"/>
    <property type="gene ID" value="ENSPKIG00000005663.1"/>
</dbReference>
<keyword evidence="9" id="KW-0966">Cell projection</keyword>
<keyword evidence="8" id="KW-0206">Cytoskeleton</keyword>
<comment type="subcellular location">
    <subcellularLocation>
        <location evidence="2">Cytoplasm</location>
        <location evidence="2">Cytoskeleton</location>
        <location evidence="2">Cilium basal body</location>
    </subcellularLocation>
    <subcellularLocation>
        <location evidence="1">Cytoplasm</location>
        <location evidence="1">Cytoskeleton</location>
        <location evidence="1">Microtubule organizing center</location>
        <location evidence="1">Centrosome</location>
        <location evidence="1">Centriole</location>
    </subcellularLocation>
</comment>
<feature type="compositionally biased region" description="Basic and acidic residues" evidence="13">
    <location>
        <begin position="229"/>
        <end position="248"/>
    </location>
</feature>
<accession>A0A3B3RRM0</accession>
<dbReference type="STRING" id="1676925.ENSPKIP00000021139"/>
<comment type="function">
    <text evidence="10">Involved in ciliogenesis.</text>
</comment>
<dbReference type="Proteomes" id="UP000261540">
    <property type="component" value="Unplaced"/>
</dbReference>
<dbReference type="GO" id="GO:0044782">
    <property type="term" value="P:cilium organization"/>
    <property type="evidence" value="ECO:0007669"/>
    <property type="project" value="TreeGrafter"/>
</dbReference>
<evidence type="ECO:0000256" key="6">
    <source>
        <dbReference type="ARBA" id="ARBA00023054"/>
    </source>
</evidence>
<dbReference type="PANTHER" id="PTHR21501">
    <property type="entry name" value="PROTEIN FAM-161"/>
    <property type="match status" value="1"/>
</dbReference>
<evidence type="ECO:0000256" key="10">
    <source>
        <dbReference type="ARBA" id="ARBA00037165"/>
    </source>
</evidence>
<evidence type="ECO:0000256" key="13">
    <source>
        <dbReference type="SAM" id="MobiDB-lite"/>
    </source>
</evidence>
<feature type="region of interest" description="Disordered" evidence="13">
    <location>
        <begin position="211"/>
        <end position="254"/>
    </location>
</feature>